<dbReference type="Gene3D" id="3.90.640.10">
    <property type="entry name" value="Actin, Chain A, domain 4"/>
    <property type="match status" value="1"/>
</dbReference>
<evidence type="ECO:0000256" key="2">
    <source>
        <dbReference type="SAM" id="MobiDB-lite"/>
    </source>
</evidence>
<reference evidence="3 4" key="1">
    <citation type="submission" date="2023-11" db="EMBL/GenBank/DDBJ databases">
        <title>An acidophilic fungus is an integral part of prey digestion in a carnivorous sundew plant.</title>
        <authorList>
            <person name="Tsai I.J."/>
        </authorList>
    </citation>
    <scope>NUCLEOTIDE SEQUENCE [LARGE SCALE GENOMIC DNA]</scope>
    <source>
        <strain evidence="3">169a</strain>
    </source>
</reference>
<accession>A0AAQ3M8B2</accession>
<keyword evidence="4" id="KW-1185">Reference proteome</keyword>
<protein>
    <recommendedName>
        <fullName evidence="5">Actin-like ATPase domain-containing protein</fullName>
    </recommendedName>
</protein>
<dbReference type="Gene3D" id="3.30.420.40">
    <property type="match status" value="2"/>
</dbReference>
<dbReference type="PANTHER" id="PTHR11937">
    <property type="entry name" value="ACTIN"/>
    <property type="match status" value="1"/>
</dbReference>
<evidence type="ECO:0000313" key="3">
    <source>
        <dbReference type="EMBL" id="WPH00227.1"/>
    </source>
</evidence>
<feature type="region of interest" description="Disordered" evidence="2">
    <location>
        <begin position="420"/>
        <end position="456"/>
    </location>
</feature>
<evidence type="ECO:0000313" key="4">
    <source>
        <dbReference type="Proteomes" id="UP001303373"/>
    </source>
</evidence>
<evidence type="ECO:0000256" key="1">
    <source>
        <dbReference type="RuleBase" id="RU000487"/>
    </source>
</evidence>
<dbReference type="SMART" id="SM00268">
    <property type="entry name" value="ACTIN"/>
    <property type="match status" value="1"/>
</dbReference>
<dbReference type="SUPFAM" id="SSF53067">
    <property type="entry name" value="Actin-like ATPase domain"/>
    <property type="match status" value="2"/>
</dbReference>
<dbReference type="Pfam" id="PF00022">
    <property type="entry name" value="Actin"/>
    <property type="match status" value="1"/>
</dbReference>
<evidence type="ECO:0008006" key="5">
    <source>
        <dbReference type="Google" id="ProtNLM"/>
    </source>
</evidence>
<name>A0AAQ3M8B2_9PEZI</name>
<dbReference type="InterPro" id="IPR004000">
    <property type="entry name" value="Actin"/>
</dbReference>
<gene>
    <name evidence="3" type="ORF">R9X50_00305000</name>
</gene>
<feature type="compositionally biased region" description="Low complexity" evidence="2">
    <location>
        <begin position="12"/>
        <end position="24"/>
    </location>
</feature>
<dbReference type="AlphaFoldDB" id="A0AAQ3M8B2"/>
<comment type="similarity">
    <text evidence="1">Belongs to the actin family.</text>
</comment>
<dbReference type="InterPro" id="IPR043129">
    <property type="entry name" value="ATPase_NBD"/>
</dbReference>
<dbReference type="Proteomes" id="UP001303373">
    <property type="component" value="Chromosome 4"/>
</dbReference>
<feature type="compositionally biased region" description="Polar residues" evidence="2">
    <location>
        <begin position="1"/>
        <end position="11"/>
    </location>
</feature>
<organism evidence="3 4">
    <name type="scientific">Acrodontium crateriforme</name>
    <dbReference type="NCBI Taxonomy" id="150365"/>
    <lineage>
        <taxon>Eukaryota</taxon>
        <taxon>Fungi</taxon>
        <taxon>Dikarya</taxon>
        <taxon>Ascomycota</taxon>
        <taxon>Pezizomycotina</taxon>
        <taxon>Dothideomycetes</taxon>
        <taxon>Dothideomycetidae</taxon>
        <taxon>Mycosphaerellales</taxon>
        <taxon>Teratosphaeriaceae</taxon>
        <taxon>Acrodontium</taxon>
    </lineage>
</organism>
<feature type="region of interest" description="Disordered" evidence="2">
    <location>
        <begin position="1"/>
        <end position="58"/>
    </location>
</feature>
<dbReference type="EMBL" id="CP138583">
    <property type="protein sequence ID" value="WPH00227.1"/>
    <property type="molecule type" value="Genomic_DNA"/>
</dbReference>
<proteinExistence type="inferred from homology"/>
<feature type="compositionally biased region" description="Low complexity" evidence="2">
    <location>
        <begin position="31"/>
        <end position="45"/>
    </location>
</feature>
<sequence length="526" mass="58207">MAASNPSSDYFSSRPSIRTRPSPSVGGAGGPLSPRSPRTPLLSRSINAQFGSPGSFRTEPEDQVVYELGARHLSAGFAGESRPRCILRFDPDNGARVGDYRVYEPFHQKPIRKVENYEAWGQDYELYRSNLKRLDLGLVEDRLERAVRTAHSEHLQLDSKTRKAVLAVPSLLPTPLLDVALKVIFHHFPQPPSITLLTTPILACVGAGLRHALVVDIGWEETVITVVGEYKEIFQRRSVRAGKMLSKAMAKTLEHGMHGESRSDEQFVDFQFAEDVTERVGWCRPRSKPEEKSSTQLRIPLPGGFPHETTSVSFENLSDPAEEVFFSSCVTTNDQDDEDLPVHHLAHRVLLAVPLELRAICLSRVVVTGGVSQLPGLKQRLLQELAGLSETRGWDPVHSYGSAAAARTKALQQRKSNLNMRPVAPTTPMDEENPQVTFSPAKKPIQDSIPHSERLQDDVKDPVTLKAEREAKKGQQEVIRGDIRGVETVGAWAAASLVAGLRVKGVHEIERDDFLKHGHWDGGAII</sequence>